<reference evidence="1 2" key="1">
    <citation type="submission" date="2016-10" db="EMBL/GenBank/DDBJ databases">
        <authorList>
            <person name="de Groot N.N."/>
        </authorList>
    </citation>
    <scope>NUCLEOTIDE SEQUENCE [LARGE SCALE GENOMIC DNA]</scope>
    <source>
        <strain evidence="1 2">DSM 28129</strain>
    </source>
</reference>
<evidence type="ECO:0000313" key="1">
    <source>
        <dbReference type="EMBL" id="SDF54379.1"/>
    </source>
</evidence>
<accession>A0A1G7LZK1</accession>
<evidence type="ECO:0000313" key="2">
    <source>
        <dbReference type="Proteomes" id="UP000198972"/>
    </source>
</evidence>
<name>A0A1G7LZK1_9BACL</name>
<organism evidence="1 2">
    <name type="scientific">Fontibacillus panacisegetis</name>
    <dbReference type="NCBI Taxonomy" id="670482"/>
    <lineage>
        <taxon>Bacteria</taxon>
        <taxon>Bacillati</taxon>
        <taxon>Bacillota</taxon>
        <taxon>Bacilli</taxon>
        <taxon>Bacillales</taxon>
        <taxon>Paenibacillaceae</taxon>
        <taxon>Fontibacillus</taxon>
    </lineage>
</organism>
<dbReference type="OrthoDB" id="2643720at2"/>
<dbReference type="Proteomes" id="UP000198972">
    <property type="component" value="Unassembled WGS sequence"/>
</dbReference>
<proteinExistence type="predicted"/>
<dbReference type="RefSeq" id="WP_091230358.1">
    <property type="nucleotide sequence ID" value="NZ_FNBG01000012.1"/>
</dbReference>
<protein>
    <recommendedName>
        <fullName evidence="3">Helix-turn-helix domain-containing protein</fullName>
    </recommendedName>
</protein>
<dbReference type="EMBL" id="FNBG01000012">
    <property type="protein sequence ID" value="SDF54379.1"/>
    <property type="molecule type" value="Genomic_DNA"/>
</dbReference>
<dbReference type="STRING" id="670482.SAMN04488542_112106"/>
<dbReference type="AlphaFoldDB" id="A0A1G7LZK1"/>
<evidence type="ECO:0008006" key="3">
    <source>
        <dbReference type="Google" id="ProtNLM"/>
    </source>
</evidence>
<keyword evidence="2" id="KW-1185">Reference proteome</keyword>
<gene>
    <name evidence="1" type="ORF">SAMN04488542_112106</name>
</gene>
<sequence length="238" mass="27576">MLMPITYTEKNLFSKHSKEIALELLNLSNFDNSVLLFKVLAHALKNNDNLVEAFDESIFENTEVFKEKFSILLQHALVQATSQQEVAITVTEEPEIKTARPIKEYTPKELSYYFGVSVVTIHNWLKQGRFEGVEPAGDNKHNHISEDTFYITAAGKKIRISDVVQMWKKQEGEGVTPRNEDKLSDYTRQIAMYEEKYHGEFERTLGAKDELSPEEDTDVQVWRYLLGRQKLESRNPEE</sequence>